<dbReference type="InterPro" id="IPR001270">
    <property type="entry name" value="ClpA/B"/>
</dbReference>
<dbReference type="KEGG" id="stur:STURON_00756"/>
<evidence type="ECO:0000256" key="2">
    <source>
        <dbReference type="ARBA" id="ARBA00022840"/>
    </source>
</evidence>
<dbReference type="GO" id="GO:0034605">
    <property type="term" value="P:cellular response to heat"/>
    <property type="evidence" value="ECO:0007669"/>
    <property type="project" value="TreeGrafter"/>
</dbReference>
<dbReference type="EMBL" id="CP012328">
    <property type="protein sequence ID" value="AKU80002.1"/>
    <property type="molecule type" value="Genomic_DNA"/>
</dbReference>
<dbReference type="STRING" id="216946.STURO_v1c07530"/>
<dbReference type="SMART" id="SM00382">
    <property type="entry name" value="AAA"/>
    <property type="match status" value="1"/>
</dbReference>
<name>A0A0K1P803_9MOLU</name>
<organism evidence="4 5">
    <name type="scientific">Spiroplasma turonicum</name>
    <dbReference type="NCBI Taxonomy" id="216946"/>
    <lineage>
        <taxon>Bacteria</taxon>
        <taxon>Bacillati</taxon>
        <taxon>Mycoplasmatota</taxon>
        <taxon>Mollicutes</taxon>
        <taxon>Entomoplasmatales</taxon>
        <taxon>Spiroplasmataceae</taxon>
        <taxon>Spiroplasma</taxon>
    </lineage>
</organism>
<keyword evidence="1" id="KW-0547">Nucleotide-binding</keyword>
<protein>
    <submittedName>
        <fullName evidence="4">ATP-dependent Clp protease regulatory subunit</fullName>
    </submittedName>
</protein>
<dbReference type="CDD" id="cd19499">
    <property type="entry name" value="RecA-like_ClpB_Hsp104-like"/>
    <property type="match status" value="1"/>
</dbReference>
<dbReference type="GO" id="GO:0005737">
    <property type="term" value="C:cytoplasm"/>
    <property type="evidence" value="ECO:0007669"/>
    <property type="project" value="TreeGrafter"/>
</dbReference>
<evidence type="ECO:0000313" key="5">
    <source>
        <dbReference type="Proteomes" id="UP000067243"/>
    </source>
</evidence>
<evidence type="ECO:0000256" key="1">
    <source>
        <dbReference type="ARBA" id="ARBA00022741"/>
    </source>
</evidence>
<keyword evidence="4" id="KW-0378">Hydrolase</keyword>
<keyword evidence="2" id="KW-0067">ATP-binding</keyword>
<gene>
    <name evidence="4" type="ORF">STURON_00756</name>
</gene>
<dbReference type="GO" id="GO:0008233">
    <property type="term" value="F:peptidase activity"/>
    <property type="evidence" value="ECO:0007669"/>
    <property type="project" value="UniProtKB-KW"/>
</dbReference>
<dbReference type="Pfam" id="PF07724">
    <property type="entry name" value="AAA_2"/>
    <property type="match status" value="1"/>
</dbReference>
<keyword evidence="4" id="KW-0645">Protease</keyword>
<dbReference type="PRINTS" id="PR00300">
    <property type="entry name" value="CLPPROTEASEA"/>
</dbReference>
<dbReference type="Gene3D" id="3.40.50.300">
    <property type="entry name" value="P-loop containing nucleotide triphosphate hydrolases"/>
    <property type="match status" value="1"/>
</dbReference>
<dbReference type="PATRIC" id="fig|216946.3.peg.785"/>
<dbReference type="InterPro" id="IPR050130">
    <property type="entry name" value="ClpA_ClpB"/>
</dbReference>
<dbReference type="InterPro" id="IPR003959">
    <property type="entry name" value="ATPase_AAA_core"/>
</dbReference>
<dbReference type="InterPro" id="IPR027417">
    <property type="entry name" value="P-loop_NTPase"/>
</dbReference>
<dbReference type="GO" id="GO:0005524">
    <property type="term" value="F:ATP binding"/>
    <property type="evidence" value="ECO:0007669"/>
    <property type="project" value="UniProtKB-KW"/>
</dbReference>
<feature type="domain" description="AAA+ ATPase" evidence="3">
    <location>
        <begin position="323"/>
        <end position="467"/>
    </location>
</feature>
<proteinExistence type="predicted"/>
<dbReference type="PANTHER" id="PTHR11638">
    <property type="entry name" value="ATP-DEPENDENT CLP PROTEASE"/>
    <property type="match status" value="1"/>
</dbReference>
<keyword evidence="5" id="KW-1185">Reference proteome</keyword>
<accession>A0A0K1P803</accession>
<dbReference type="AlphaFoldDB" id="A0A0K1P803"/>
<dbReference type="RefSeq" id="WP_075048581.1">
    <property type="nucleotide sequence ID" value="NZ_CP012328.1"/>
</dbReference>
<dbReference type="PANTHER" id="PTHR11638:SF18">
    <property type="entry name" value="HEAT SHOCK PROTEIN 104"/>
    <property type="match status" value="1"/>
</dbReference>
<reference evidence="4 5" key="1">
    <citation type="journal article" date="2015" name="Genome Announc.">
        <title>Complete Genome Sequence of Spiroplasma turonicum Strain Tab4cT, a Parasite of a Horse Fly, Haematopota sp. (Diptera: Tabanidae).</title>
        <authorList>
            <person name="Davis R.E."/>
            <person name="Shao J."/>
            <person name="Zhao Y."/>
            <person name="Gasparich G.E."/>
            <person name="Gaynor B.J."/>
            <person name="Donofrio N."/>
        </authorList>
    </citation>
    <scope>NUCLEOTIDE SEQUENCE [LARGE SCALE GENOMIC DNA]</scope>
    <source>
        <strain evidence="4 5">Tab4c</strain>
    </source>
</reference>
<dbReference type="SUPFAM" id="SSF52540">
    <property type="entry name" value="P-loop containing nucleoside triphosphate hydrolases"/>
    <property type="match status" value="1"/>
</dbReference>
<dbReference type="GO" id="GO:0006508">
    <property type="term" value="P:proteolysis"/>
    <property type="evidence" value="ECO:0007669"/>
    <property type="project" value="UniProtKB-KW"/>
</dbReference>
<evidence type="ECO:0000313" key="4">
    <source>
        <dbReference type="EMBL" id="AKU80002.1"/>
    </source>
</evidence>
<dbReference type="Proteomes" id="UP000067243">
    <property type="component" value="Chromosome"/>
</dbReference>
<sequence length="601" mass="70265">MNYNLNEIKNFIFKKNILFISGNINDIYFNDVGQPYDKILGYTINNLKNYYQDIEVIEVLENNNLYFSYFHSLLENKTKTFETIKNNTGKSCNVWINKYLKKEANFSLKPNTSFDNFFNVIKENKISKKVFIISPLNIIDFNNYINYIEDKFLSSIINTYGSDDINLIKLIKSITFIFVIPSVKTITNKLNREGIELINFNIPNINLKIKEKTLINHYNNLNLNLNNYLQNEKSEKLFDFIFNIQNELFKNPYDKFFEVQKLHNHNFSSQLTKEKINKFSNLTNMLNKKIKGQENAINKINSIMRMVFLDLNYILSTSNSKKPKGVMFFTGPTGVGKTEIALELSKLLSDDENNFKRFDMSEYKHKESDQRLVGPPPGYSGYDLQKGLLTEHVKKYPNSLLLFDEIDKADNSVLDIFLQILDYGVLTDPKGEHIDFQNTFIIFTSNVGTDDITFSSSEDRLRHDILESTKKYFIKTLNRPELLNRISVDNIIIFDHLKDKNIIGNIIKSKLDNFRLNLDKEHNIELKIEPSVLNKIIDYVYNKESIIEFGARAIILELDELILKPFSEILFNNNEFIKDTYFKKSLSLRWLDDINSIGISE</sequence>
<evidence type="ECO:0000259" key="3">
    <source>
        <dbReference type="SMART" id="SM00382"/>
    </source>
</evidence>
<dbReference type="OrthoDB" id="9803641at2"/>
<dbReference type="GO" id="GO:0016887">
    <property type="term" value="F:ATP hydrolysis activity"/>
    <property type="evidence" value="ECO:0007669"/>
    <property type="project" value="InterPro"/>
</dbReference>
<dbReference type="InterPro" id="IPR003593">
    <property type="entry name" value="AAA+_ATPase"/>
</dbReference>